<sequence>MSDIIKKSDLSPEDKKMLTKIFWRSFTIFAGRSGGQVRQHGAAFIWVMLPALNRYYKDDPEGHRQALIRHAMFYNITQAIGTYCMGLVASMEKENSTNPDFDPQSIVAIKTALMGPLSGIGDSFFWGVLRVIAAGVGISLASSGSILGPILFLLIYNIPAIICRYELTFAGFTMGESFISEISKDGLIDVFTKCASIIGLMMIGGMTAANVKFTSIVEFPIVGADPVTLQSYLDAVFKGLVPLGLTYGCLRLMQKRVNQNLILVGVLALAIVLALLGIV</sequence>
<keyword evidence="1" id="KW-0812">Transmembrane</keyword>
<evidence type="ECO:0000256" key="1">
    <source>
        <dbReference type="SAM" id="Phobius"/>
    </source>
</evidence>
<keyword evidence="3" id="KW-1185">Reference proteome</keyword>
<evidence type="ECO:0000313" key="3">
    <source>
        <dbReference type="Proteomes" id="UP001204320"/>
    </source>
</evidence>
<keyword evidence="1" id="KW-0472">Membrane</keyword>
<keyword evidence="1" id="KW-1133">Transmembrane helix</keyword>
<dbReference type="RefSeq" id="WP_258499683.1">
    <property type="nucleotide sequence ID" value="NZ_JANSKA010000008.1"/>
</dbReference>
<dbReference type="EMBL" id="JANSKA010000008">
    <property type="protein sequence ID" value="MCR9037281.1"/>
    <property type="molecule type" value="Genomic_DNA"/>
</dbReference>
<dbReference type="PANTHER" id="PTHR32502">
    <property type="entry name" value="N-ACETYLGALACTOSAMINE PERMEASE II COMPONENT-RELATED"/>
    <property type="match status" value="1"/>
</dbReference>
<dbReference type="PANTHER" id="PTHR32502:SF23">
    <property type="entry name" value="TRANSPORT PROTEIN, PTS SYSTEM"/>
    <property type="match status" value="1"/>
</dbReference>
<gene>
    <name evidence="2" type="ORF">NVS32_10005</name>
</gene>
<dbReference type="Pfam" id="PF03613">
    <property type="entry name" value="EIID-AGA"/>
    <property type="match status" value="1"/>
</dbReference>
<reference evidence="2 3" key="1">
    <citation type="submission" date="2022-08" db="EMBL/GenBank/DDBJ databases">
        <title>Tractidigestivibacter montrealensis type strain KD21.</title>
        <authorList>
            <person name="Diop K."/>
            <person name="Richard C."/>
            <person name="Routy B."/>
        </authorList>
    </citation>
    <scope>NUCLEOTIDE SEQUENCE [LARGE SCALE GENOMIC DNA]</scope>
    <source>
        <strain evidence="2 3">KD21</strain>
    </source>
</reference>
<dbReference type="InterPro" id="IPR050303">
    <property type="entry name" value="GatZ_KbaZ_carbometab"/>
</dbReference>
<protein>
    <submittedName>
        <fullName evidence="2">PTS system mannose/fructose/sorbose family transporter subunit IID</fullName>
    </submittedName>
</protein>
<feature type="transmembrane region" description="Helical" evidence="1">
    <location>
        <begin position="261"/>
        <end position="278"/>
    </location>
</feature>
<proteinExistence type="predicted"/>
<dbReference type="InterPro" id="IPR004704">
    <property type="entry name" value="PTS_IID_man"/>
</dbReference>
<dbReference type="PROSITE" id="PS51108">
    <property type="entry name" value="PTS_EIID"/>
    <property type="match status" value="1"/>
</dbReference>
<accession>A0ABT1ZAN6</accession>
<organism evidence="2 3">
    <name type="scientific">Tractidigestivibacter montrealensis</name>
    <dbReference type="NCBI Taxonomy" id="2972466"/>
    <lineage>
        <taxon>Bacteria</taxon>
        <taxon>Bacillati</taxon>
        <taxon>Actinomycetota</taxon>
        <taxon>Coriobacteriia</taxon>
        <taxon>Coriobacteriales</taxon>
        <taxon>Atopobiaceae</taxon>
        <taxon>Tractidigestivibacter</taxon>
    </lineage>
</organism>
<evidence type="ECO:0000313" key="2">
    <source>
        <dbReference type="EMBL" id="MCR9037281.1"/>
    </source>
</evidence>
<comment type="caution">
    <text evidence="2">The sequence shown here is derived from an EMBL/GenBank/DDBJ whole genome shotgun (WGS) entry which is preliminary data.</text>
</comment>
<name>A0ABT1ZAN6_9ACTN</name>
<dbReference type="Proteomes" id="UP001204320">
    <property type="component" value="Unassembled WGS sequence"/>
</dbReference>